<accession>A0A4C1TTG6</accession>
<dbReference type="EMBL" id="BGZK01000086">
    <property type="protein sequence ID" value="GBP17287.1"/>
    <property type="molecule type" value="Genomic_DNA"/>
</dbReference>
<reference evidence="2 3" key="1">
    <citation type="journal article" date="2019" name="Commun. Biol.">
        <title>The bagworm genome reveals a unique fibroin gene that provides high tensile strength.</title>
        <authorList>
            <person name="Kono N."/>
            <person name="Nakamura H."/>
            <person name="Ohtoshi R."/>
            <person name="Tomita M."/>
            <person name="Numata K."/>
            <person name="Arakawa K."/>
        </authorList>
    </citation>
    <scope>NUCLEOTIDE SEQUENCE [LARGE SCALE GENOMIC DNA]</scope>
</reference>
<feature type="compositionally biased region" description="Polar residues" evidence="1">
    <location>
        <begin position="89"/>
        <end position="105"/>
    </location>
</feature>
<sequence length="128" mass="14070">MGSYGTYTYTAVKVGYDRREMKVESMQWRYDVWVRYVLPSGRTPARTCGAITDNRKPKGGAPGPAECCPEIDIAIFVPHVAEAKIPPYNTKSSRQETGAPQSALQPMTRRSAARVGECATSGVLGKWK</sequence>
<keyword evidence="3" id="KW-1185">Reference proteome</keyword>
<name>A0A4C1TTG6_EUMVA</name>
<proteinExistence type="predicted"/>
<comment type="caution">
    <text evidence="2">The sequence shown here is derived from an EMBL/GenBank/DDBJ whole genome shotgun (WGS) entry which is preliminary data.</text>
</comment>
<gene>
    <name evidence="2" type="ORF">EVAR_17776_1</name>
</gene>
<dbReference type="Proteomes" id="UP000299102">
    <property type="component" value="Unassembled WGS sequence"/>
</dbReference>
<evidence type="ECO:0000256" key="1">
    <source>
        <dbReference type="SAM" id="MobiDB-lite"/>
    </source>
</evidence>
<dbReference type="AlphaFoldDB" id="A0A4C1TTG6"/>
<organism evidence="2 3">
    <name type="scientific">Eumeta variegata</name>
    <name type="common">Bagworm moth</name>
    <name type="synonym">Eumeta japonica</name>
    <dbReference type="NCBI Taxonomy" id="151549"/>
    <lineage>
        <taxon>Eukaryota</taxon>
        <taxon>Metazoa</taxon>
        <taxon>Ecdysozoa</taxon>
        <taxon>Arthropoda</taxon>
        <taxon>Hexapoda</taxon>
        <taxon>Insecta</taxon>
        <taxon>Pterygota</taxon>
        <taxon>Neoptera</taxon>
        <taxon>Endopterygota</taxon>
        <taxon>Lepidoptera</taxon>
        <taxon>Glossata</taxon>
        <taxon>Ditrysia</taxon>
        <taxon>Tineoidea</taxon>
        <taxon>Psychidae</taxon>
        <taxon>Oiketicinae</taxon>
        <taxon>Eumeta</taxon>
    </lineage>
</organism>
<evidence type="ECO:0000313" key="2">
    <source>
        <dbReference type="EMBL" id="GBP17287.1"/>
    </source>
</evidence>
<protein>
    <submittedName>
        <fullName evidence="2">Uncharacterized protein</fullName>
    </submittedName>
</protein>
<feature type="region of interest" description="Disordered" evidence="1">
    <location>
        <begin position="87"/>
        <end position="128"/>
    </location>
</feature>
<evidence type="ECO:0000313" key="3">
    <source>
        <dbReference type="Proteomes" id="UP000299102"/>
    </source>
</evidence>